<dbReference type="EC" id="2.3.1.286" evidence="1"/>
<dbReference type="Gene3D" id="3.30.1600.10">
    <property type="entry name" value="SIR2/SIRT2 'Small Domain"/>
    <property type="match status" value="1"/>
</dbReference>
<keyword evidence="7" id="KW-1185">Reference proteome</keyword>
<keyword evidence="3" id="KW-0520">NAD</keyword>
<dbReference type="GO" id="GO:0070403">
    <property type="term" value="F:NAD+ binding"/>
    <property type="evidence" value="ECO:0007669"/>
    <property type="project" value="InterPro"/>
</dbReference>
<evidence type="ECO:0000259" key="5">
    <source>
        <dbReference type="PROSITE" id="PS50305"/>
    </source>
</evidence>
<dbReference type="GO" id="GO:0017136">
    <property type="term" value="F:histone deacetylase activity, NAD-dependent"/>
    <property type="evidence" value="ECO:0007669"/>
    <property type="project" value="TreeGrafter"/>
</dbReference>
<dbReference type="PANTHER" id="PTHR11085">
    <property type="entry name" value="NAD-DEPENDENT PROTEIN DEACYLASE SIRTUIN-5, MITOCHONDRIAL-RELATED"/>
    <property type="match status" value="1"/>
</dbReference>
<feature type="binding site" evidence="4">
    <location>
        <position position="130"/>
    </location>
    <ligand>
        <name>Zn(2+)</name>
        <dbReference type="ChEBI" id="CHEBI:29105"/>
    </ligand>
</feature>
<dbReference type="InterPro" id="IPR026590">
    <property type="entry name" value="Ssirtuin_cat_dom"/>
</dbReference>
<organism evidence="6 7">
    <name type="scientific">Candidatus Avelusimicrobium gallicola</name>
    <dbReference type="NCBI Taxonomy" id="2562704"/>
    <lineage>
        <taxon>Bacteria</taxon>
        <taxon>Pseudomonadati</taxon>
        <taxon>Elusimicrobiota</taxon>
        <taxon>Elusimicrobia</taxon>
        <taxon>Elusimicrobiales</taxon>
        <taxon>Elusimicrobiaceae</taxon>
        <taxon>Candidatus Avelusimicrobium</taxon>
    </lineage>
</organism>
<evidence type="ECO:0000256" key="2">
    <source>
        <dbReference type="ARBA" id="ARBA00022679"/>
    </source>
</evidence>
<name>A0A1Y4DJE1_9BACT</name>
<comment type="caution">
    <text evidence="6">The sequence shown here is derived from an EMBL/GenBank/DDBJ whole genome shotgun (WGS) entry which is preliminary data.</text>
</comment>
<dbReference type="AlphaFoldDB" id="A0A1Y4DJE1"/>
<keyword evidence="4" id="KW-0479">Metal-binding</keyword>
<evidence type="ECO:0000256" key="1">
    <source>
        <dbReference type="ARBA" id="ARBA00012928"/>
    </source>
</evidence>
<accession>A0A1Y4DJE1</accession>
<dbReference type="Pfam" id="PF02146">
    <property type="entry name" value="SIR2"/>
    <property type="match status" value="1"/>
</dbReference>
<evidence type="ECO:0000256" key="4">
    <source>
        <dbReference type="PROSITE-ProRule" id="PRU00236"/>
    </source>
</evidence>
<dbReference type="PANTHER" id="PTHR11085:SF4">
    <property type="entry name" value="NAD-DEPENDENT PROTEIN DEACYLASE"/>
    <property type="match status" value="1"/>
</dbReference>
<dbReference type="SUPFAM" id="SSF52467">
    <property type="entry name" value="DHS-like NAD/FAD-binding domain"/>
    <property type="match status" value="1"/>
</dbReference>
<feature type="binding site" evidence="4">
    <location>
        <position position="150"/>
    </location>
    <ligand>
        <name>Zn(2+)</name>
        <dbReference type="ChEBI" id="CHEBI:29105"/>
    </ligand>
</feature>
<evidence type="ECO:0000256" key="3">
    <source>
        <dbReference type="ARBA" id="ARBA00023027"/>
    </source>
</evidence>
<feature type="active site" description="Proton acceptor" evidence="4">
    <location>
        <position position="119"/>
    </location>
</feature>
<sequence length="245" mass="27180">MNSELKEAAKWIKNASYGVVFTGAGVSVESGIAPFTGQGGLWNQYDPKYIEINFFQMHPAESWREMKKIFFTDMDEASPNKAHEVIAKLEEKGYVKGVITQNIDGLHQRAGSKNVQEFHGTIHTLSCVRCGRKYKLEDVNLEEEPPHCFCGGVLKPDFVFYGEGIPPRAYEKSLEMAQNAEVMIIVGTAGQVMPACSLPLVAKQFGAKIIEVNPQASSFTGTITDLYFAQKAGDFFAQLEKELKL</sequence>
<evidence type="ECO:0000313" key="6">
    <source>
        <dbReference type="EMBL" id="OUO56440.1"/>
    </source>
</evidence>
<keyword evidence="4" id="KW-0862">Zinc</keyword>
<protein>
    <recommendedName>
        <fullName evidence="1">protein acetyllysine N-acetyltransferase</fullName>
        <ecNumber evidence="1">2.3.1.286</ecNumber>
    </recommendedName>
</protein>
<feature type="binding site" evidence="4">
    <location>
        <position position="127"/>
    </location>
    <ligand>
        <name>Zn(2+)</name>
        <dbReference type="ChEBI" id="CHEBI:29105"/>
    </ligand>
</feature>
<keyword evidence="2" id="KW-0808">Transferase</keyword>
<dbReference type="InterPro" id="IPR029035">
    <property type="entry name" value="DHS-like_NAD/FAD-binding_dom"/>
</dbReference>
<dbReference type="InterPro" id="IPR026591">
    <property type="entry name" value="Sirtuin_cat_small_dom_sf"/>
</dbReference>
<dbReference type="GO" id="GO:0046872">
    <property type="term" value="F:metal ion binding"/>
    <property type="evidence" value="ECO:0007669"/>
    <property type="project" value="UniProtKB-KW"/>
</dbReference>
<dbReference type="Gene3D" id="3.40.50.1220">
    <property type="entry name" value="TPP-binding domain"/>
    <property type="match status" value="1"/>
</dbReference>
<dbReference type="Proteomes" id="UP000196368">
    <property type="component" value="Unassembled WGS sequence"/>
</dbReference>
<evidence type="ECO:0000313" key="7">
    <source>
        <dbReference type="Proteomes" id="UP000196368"/>
    </source>
</evidence>
<feature type="domain" description="Deacetylase sirtuin-type" evidence="5">
    <location>
        <begin position="1"/>
        <end position="245"/>
    </location>
</feature>
<dbReference type="PROSITE" id="PS50305">
    <property type="entry name" value="SIRTUIN"/>
    <property type="match status" value="1"/>
</dbReference>
<dbReference type="EMBL" id="NFJD01000003">
    <property type="protein sequence ID" value="OUO56440.1"/>
    <property type="molecule type" value="Genomic_DNA"/>
</dbReference>
<gene>
    <name evidence="6" type="ORF">B5F75_04400</name>
</gene>
<proteinExistence type="predicted"/>
<reference evidence="7" key="1">
    <citation type="submission" date="2017-04" db="EMBL/GenBank/DDBJ databases">
        <title>Function of individual gut microbiota members based on whole genome sequencing of pure cultures obtained from chicken caecum.</title>
        <authorList>
            <person name="Medvecky M."/>
            <person name="Cejkova D."/>
            <person name="Polansky O."/>
            <person name="Karasova D."/>
            <person name="Kubasova T."/>
            <person name="Cizek A."/>
            <person name="Rychlik I."/>
        </authorList>
    </citation>
    <scope>NUCLEOTIDE SEQUENCE [LARGE SCALE GENOMIC DNA]</scope>
    <source>
        <strain evidence="7">An273</strain>
    </source>
</reference>
<dbReference type="OrthoDB" id="9800582at2"/>
<dbReference type="NCBIfam" id="NF001753">
    <property type="entry name" value="PRK00481.1-3"/>
    <property type="match status" value="1"/>
</dbReference>
<dbReference type="InterPro" id="IPR003000">
    <property type="entry name" value="Sirtuin"/>
</dbReference>
<dbReference type="RefSeq" id="WP_087288343.1">
    <property type="nucleotide sequence ID" value="NZ_NFJD01000003.1"/>
</dbReference>
<dbReference type="InterPro" id="IPR050134">
    <property type="entry name" value="NAD-dep_sirtuin_deacylases"/>
</dbReference>
<feature type="binding site" evidence="4">
    <location>
        <position position="148"/>
    </location>
    <ligand>
        <name>Zn(2+)</name>
        <dbReference type="ChEBI" id="CHEBI:29105"/>
    </ligand>
</feature>